<organism evidence="1 2">
    <name type="scientific">Metschnikowia pulcherrima</name>
    <dbReference type="NCBI Taxonomy" id="27326"/>
    <lineage>
        <taxon>Eukaryota</taxon>
        <taxon>Fungi</taxon>
        <taxon>Dikarya</taxon>
        <taxon>Ascomycota</taxon>
        <taxon>Saccharomycotina</taxon>
        <taxon>Pichiomycetes</taxon>
        <taxon>Metschnikowiaceae</taxon>
        <taxon>Metschnikowia</taxon>
    </lineage>
</organism>
<protein>
    <submittedName>
        <fullName evidence="1">Uncharacterized protein</fullName>
    </submittedName>
</protein>
<keyword evidence="2" id="KW-1185">Reference proteome</keyword>
<evidence type="ECO:0000313" key="2">
    <source>
        <dbReference type="Proteomes" id="UP000649328"/>
    </source>
</evidence>
<comment type="caution">
    <text evidence="1">The sequence shown here is derived from an EMBL/GenBank/DDBJ whole genome shotgun (WGS) entry which is preliminary data.</text>
</comment>
<dbReference type="AlphaFoldDB" id="A0A8H7LEW2"/>
<dbReference type="Proteomes" id="UP000649328">
    <property type="component" value="Unassembled WGS sequence"/>
</dbReference>
<dbReference type="EMBL" id="JACBPP010000001">
    <property type="protein sequence ID" value="KAF8005070.1"/>
    <property type="molecule type" value="Genomic_DNA"/>
</dbReference>
<gene>
    <name evidence="1" type="ORF">HF325_000527</name>
</gene>
<dbReference type="OrthoDB" id="1924287at2759"/>
<name>A0A8H7LEW2_9ASCO</name>
<evidence type="ECO:0000313" key="1">
    <source>
        <dbReference type="EMBL" id="KAF8005070.1"/>
    </source>
</evidence>
<proteinExistence type="predicted"/>
<sequence>MAQSLKFFNKVALPLLTKLDVGFVRSFDDEVAEKISQECAKLAILEVFGNNRCTSKAHTRLELLVIGRQGEDI</sequence>
<accession>A0A8H7LEW2</accession>
<reference evidence="1" key="1">
    <citation type="submission" date="2020-10" db="EMBL/GenBank/DDBJ databases">
        <title>The Whole-Genome Sequence of Metschnikowia persimmonesis, a Novel Endophytic Yeast Species Isolated from Medicinal Plant Diospyros kaki Thumb.</title>
        <authorList>
            <person name="Rahmat E."/>
            <person name="Kang Y."/>
        </authorList>
    </citation>
    <scope>NUCLEOTIDE SEQUENCE</scope>
    <source>
        <strain evidence="1">KIOM G15050</strain>
    </source>
</reference>